<feature type="binding site" evidence="7">
    <location>
        <position position="274"/>
    </location>
    <ligand>
        <name>a divalent metal cation</name>
        <dbReference type="ChEBI" id="CHEBI:60240"/>
    </ligand>
</feature>
<evidence type="ECO:0000256" key="6">
    <source>
        <dbReference type="PIRSR" id="PIRSR000106-2"/>
    </source>
</evidence>
<dbReference type="SUPFAM" id="SSF51735">
    <property type="entry name" value="NAD(P)-binding Rossmann-fold domains"/>
    <property type="match status" value="1"/>
</dbReference>
<feature type="binding site" evidence="7">
    <location>
        <position position="273"/>
    </location>
    <ligand>
        <name>a divalent metal cation</name>
        <dbReference type="ChEBI" id="CHEBI:60240"/>
    </ligand>
</feature>
<evidence type="ECO:0000256" key="9">
    <source>
        <dbReference type="SAM" id="MobiDB-lite"/>
    </source>
</evidence>
<proteinExistence type="inferred from homology"/>
<evidence type="ECO:0000256" key="4">
    <source>
        <dbReference type="ARBA" id="ARBA00023002"/>
    </source>
</evidence>
<protein>
    <recommendedName>
        <fullName evidence="8">Malic enzyme</fullName>
    </recommendedName>
</protein>
<evidence type="ECO:0000256" key="3">
    <source>
        <dbReference type="ARBA" id="ARBA00022723"/>
    </source>
</evidence>
<dbReference type="SMART" id="SM00919">
    <property type="entry name" value="Malic_M"/>
    <property type="match status" value="1"/>
</dbReference>
<keyword evidence="4 8" id="KW-0560">Oxidoreductase</keyword>
<name>A0A0G4GIS4_VITBC</name>
<comment type="cofactor">
    <cofactor evidence="1">
        <name>Mn(2+)</name>
        <dbReference type="ChEBI" id="CHEBI:29035"/>
    </cofactor>
</comment>
<dbReference type="PhylomeDB" id="A0A0G4GIS4"/>
<evidence type="ECO:0000259" key="11">
    <source>
        <dbReference type="SMART" id="SM01274"/>
    </source>
</evidence>
<feature type="region of interest" description="Disordered" evidence="9">
    <location>
        <begin position="1"/>
        <end position="21"/>
    </location>
</feature>
<comment type="similarity">
    <text evidence="2 8">Belongs to the malic enzymes family.</text>
</comment>
<feature type="binding site" evidence="6">
    <location>
        <position position="184"/>
    </location>
    <ligand>
        <name>(S)-malate</name>
        <dbReference type="ChEBI" id="CHEBI:15589"/>
    </ligand>
</feature>
<dbReference type="PIRSF" id="PIRSF000106">
    <property type="entry name" value="ME"/>
    <property type="match status" value="1"/>
</dbReference>
<dbReference type="EMBL" id="CDMY01000677">
    <property type="protein sequence ID" value="CEM29600.1"/>
    <property type="molecule type" value="Genomic_DNA"/>
</dbReference>
<comment type="cofactor">
    <cofactor evidence="7">
        <name>Mg(2+)</name>
        <dbReference type="ChEBI" id="CHEBI:18420"/>
    </cofactor>
    <cofactor evidence="7">
        <name>Mn(2+)</name>
        <dbReference type="ChEBI" id="CHEBI:29035"/>
    </cofactor>
    <text evidence="7">Divalent metal cations. Prefers magnesium or manganese.</text>
</comment>
<dbReference type="InterPro" id="IPR036291">
    <property type="entry name" value="NAD(P)-bd_dom_sf"/>
</dbReference>
<feature type="domain" description="Malic enzyme NAD-binding" evidence="10">
    <location>
        <begin position="298"/>
        <end position="553"/>
    </location>
</feature>
<dbReference type="InterPro" id="IPR046346">
    <property type="entry name" value="Aminoacid_DH-like_N_sf"/>
</dbReference>
<dbReference type="PANTHER" id="PTHR23406:SF32">
    <property type="entry name" value="NADP-DEPENDENT MALIC ENZYME"/>
    <property type="match status" value="1"/>
</dbReference>
<dbReference type="NCBIfam" id="NF010052">
    <property type="entry name" value="PRK13529.1"/>
    <property type="match status" value="1"/>
</dbReference>
<dbReference type="InterPro" id="IPR001891">
    <property type="entry name" value="Malic_OxRdtase"/>
</dbReference>
<evidence type="ECO:0000259" key="10">
    <source>
        <dbReference type="SMART" id="SM00919"/>
    </source>
</evidence>
<reference evidence="12 13" key="1">
    <citation type="submission" date="2014-11" db="EMBL/GenBank/DDBJ databases">
        <authorList>
            <person name="Zhu J."/>
            <person name="Qi W."/>
            <person name="Song R."/>
        </authorList>
    </citation>
    <scope>NUCLEOTIDE SEQUENCE [LARGE SCALE GENOMIC DNA]</scope>
</reference>
<dbReference type="GO" id="GO:0051287">
    <property type="term" value="F:NAD binding"/>
    <property type="evidence" value="ECO:0007669"/>
    <property type="project" value="InterPro"/>
</dbReference>
<evidence type="ECO:0000256" key="8">
    <source>
        <dbReference type="RuleBase" id="RU003426"/>
    </source>
</evidence>
<dbReference type="FunFam" id="3.40.50.720:FF:000182">
    <property type="entry name" value="NAD-dependent malic enzyme"/>
    <property type="match status" value="1"/>
</dbReference>
<keyword evidence="13" id="KW-1185">Reference proteome</keyword>
<dbReference type="PANTHER" id="PTHR23406">
    <property type="entry name" value="MALIC ENZYME-RELATED"/>
    <property type="match status" value="1"/>
</dbReference>
<evidence type="ECO:0000313" key="12">
    <source>
        <dbReference type="EMBL" id="CEM29600.1"/>
    </source>
</evidence>
<dbReference type="InterPro" id="IPR012302">
    <property type="entry name" value="Malic_NAD-bd"/>
</dbReference>
<feature type="active site" description="Proton donor" evidence="5">
    <location>
        <position position="128"/>
    </location>
</feature>
<feature type="active site" description="Proton acceptor" evidence="5">
    <location>
        <position position="202"/>
    </location>
</feature>
<dbReference type="SUPFAM" id="SSF53223">
    <property type="entry name" value="Aminoacid dehydrogenase-like, N-terminal domain"/>
    <property type="match status" value="1"/>
</dbReference>
<dbReference type="CDD" id="cd05312">
    <property type="entry name" value="NAD_bind_1_malic_enz"/>
    <property type="match status" value="1"/>
</dbReference>
<organism evidence="12 13">
    <name type="scientific">Vitrella brassicaformis (strain CCMP3155)</name>
    <dbReference type="NCBI Taxonomy" id="1169540"/>
    <lineage>
        <taxon>Eukaryota</taxon>
        <taxon>Sar</taxon>
        <taxon>Alveolata</taxon>
        <taxon>Colpodellida</taxon>
        <taxon>Vitrellaceae</taxon>
        <taxon>Vitrella</taxon>
    </lineage>
</organism>
<dbReference type="GO" id="GO:0004471">
    <property type="term" value="F:malate dehydrogenase (decarboxylating) (NAD+) activity"/>
    <property type="evidence" value="ECO:0007669"/>
    <property type="project" value="TreeGrafter"/>
</dbReference>
<accession>A0A0G4GIS4</accession>
<dbReference type="GO" id="GO:0046872">
    <property type="term" value="F:metal ion binding"/>
    <property type="evidence" value="ECO:0007669"/>
    <property type="project" value="UniProtKB-KW"/>
</dbReference>
<dbReference type="Pfam" id="PF03949">
    <property type="entry name" value="Malic_M"/>
    <property type="match status" value="1"/>
</dbReference>
<feature type="binding site" evidence="6">
    <location>
        <position position="440"/>
    </location>
    <ligand>
        <name>(S)-malate</name>
        <dbReference type="ChEBI" id="CHEBI:15589"/>
    </ligand>
</feature>
<feature type="binding site" evidence="7">
    <location>
        <position position="297"/>
    </location>
    <ligand>
        <name>a divalent metal cation</name>
        <dbReference type="ChEBI" id="CHEBI:60240"/>
    </ligand>
</feature>
<evidence type="ECO:0000256" key="1">
    <source>
        <dbReference type="ARBA" id="ARBA00001936"/>
    </source>
</evidence>
<evidence type="ECO:0000256" key="5">
    <source>
        <dbReference type="PIRSR" id="PIRSR000106-1"/>
    </source>
</evidence>
<feature type="domain" description="Malic enzyme N-terminal" evidence="11">
    <location>
        <begin position="105"/>
        <end position="288"/>
    </location>
</feature>
<dbReference type="AlphaFoldDB" id="A0A0G4GIS4"/>
<dbReference type="Gene3D" id="3.40.50.720">
    <property type="entry name" value="NAD(P)-binding Rossmann-like Domain"/>
    <property type="match status" value="1"/>
</dbReference>
<evidence type="ECO:0000256" key="7">
    <source>
        <dbReference type="PIRSR" id="PIRSR000106-3"/>
    </source>
</evidence>
<dbReference type="Gene3D" id="3.40.50.10380">
    <property type="entry name" value="Malic enzyme, N-terminal domain"/>
    <property type="match status" value="1"/>
</dbReference>
<dbReference type="InParanoid" id="A0A0G4GIS4"/>
<dbReference type="Pfam" id="PF00390">
    <property type="entry name" value="malic"/>
    <property type="match status" value="1"/>
</dbReference>
<keyword evidence="3 7" id="KW-0479">Metal-binding</keyword>
<dbReference type="SMART" id="SM01274">
    <property type="entry name" value="malic"/>
    <property type="match status" value="1"/>
</dbReference>
<dbReference type="STRING" id="1169540.A0A0G4GIS4"/>
<dbReference type="OrthoDB" id="5365701at2759"/>
<dbReference type="InterPro" id="IPR015884">
    <property type="entry name" value="Malic_enzyme_CS"/>
</dbReference>
<dbReference type="InterPro" id="IPR012301">
    <property type="entry name" value="Malic_N_dom"/>
</dbReference>
<dbReference type="GO" id="GO:0006108">
    <property type="term" value="P:malate metabolic process"/>
    <property type="evidence" value="ECO:0007669"/>
    <property type="project" value="TreeGrafter"/>
</dbReference>
<dbReference type="InterPro" id="IPR037062">
    <property type="entry name" value="Malic_N_dom_sf"/>
</dbReference>
<evidence type="ECO:0000313" key="13">
    <source>
        <dbReference type="Proteomes" id="UP000041254"/>
    </source>
</evidence>
<feature type="binding site" evidence="6">
    <location>
        <position position="484"/>
    </location>
    <ligand>
        <name>(S)-malate</name>
        <dbReference type="ChEBI" id="CHEBI:15589"/>
    </ligand>
</feature>
<dbReference type="Proteomes" id="UP000041254">
    <property type="component" value="Unassembled WGS sequence"/>
</dbReference>
<dbReference type="PROSITE" id="PS00331">
    <property type="entry name" value="MALIC_ENZYMES"/>
    <property type="match status" value="1"/>
</dbReference>
<sequence length="628" mass="69611">MAGLAAAENGIPGTPDDHYTKPRTVRTISLHRPSHYVNEDPSGILFNRHFNKGTAFSIDEREHLHLTGLLPGKTESIELQVRRCYRQFRNFQSPMAKYIYLSSLRERSDTLFYNLVLQNLKETLPIIYTPTVGQACLEFGLNYRAAEGMYFDRDLRGRIREALDNWKPNMLDEVSIIVVTDGSRILGLGDLGTCGMGIPIGKLSLYVAAAGFHPATTLPVVIDTGTNNEALLKDDFYLGCRHERLANEEYYPLVDEFLMACVNKWPNVLIQFEDFSNDHAFDLLEKYRHKILCFNDDIQGTGAVIAAGFLNAMKLCKLPIASHRIVFLGAGAAGIGVADQICALLKLKHDIPVEQARKMFYMVDSKGLITATRGDNLASFKKPYARHDITDSVKDLLDVVKKVLPTGIIGLSGQANAFNDEIIDQMCQITERPIIFPLSNPTKNSECTAEQAFRISQSKCIFASGSPFPPVTVGETVFHPSQGNNMYIFPGLGFGAWLCRSKEVSDGMIAVAAASLADQVSQDELDRGQIYPPLENIRDISAKIATAVIEQAFAEGHARIQRPKDILTTVQKNMYQPSYLDYQPAVSLDGRIRLGSADVRDMHSPIDEAEINTQGNHHLGRQRLAGGA</sequence>
<evidence type="ECO:0000256" key="2">
    <source>
        <dbReference type="ARBA" id="ARBA00008785"/>
    </source>
</evidence>
<gene>
    <name evidence="12" type="ORF">Vbra_17851</name>
</gene>
<dbReference type="VEuPathDB" id="CryptoDB:Vbra_17851"/>
<dbReference type="GO" id="GO:0005739">
    <property type="term" value="C:mitochondrion"/>
    <property type="evidence" value="ECO:0007669"/>
    <property type="project" value="TreeGrafter"/>
</dbReference>
<dbReference type="PRINTS" id="PR00072">
    <property type="entry name" value="MALOXRDTASE"/>
</dbReference>
<dbReference type="OMA" id="ANYDTAN"/>